<dbReference type="OrthoDB" id="72299at2"/>
<dbReference type="Pfam" id="PF13271">
    <property type="entry name" value="DUF4062"/>
    <property type="match status" value="1"/>
</dbReference>
<feature type="domain" description="DUF4062" evidence="2">
    <location>
        <begin position="6"/>
        <end position="86"/>
    </location>
</feature>
<evidence type="ECO:0000313" key="3">
    <source>
        <dbReference type="EMBL" id="AJQ95580.1"/>
    </source>
</evidence>
<organism evidence="3 4">
    <name type="scientific">Gynuella sunshinyii YC6258</name>
    <dbReference type="NCBI Taxonomy" id="1445510"/>
    <lineage>
        <taxon>Bacteria</taxon>
        <taxon>Pseudomonadati</taxon>
        <taxon>Pseudomonadota</taxon>
        <taxon>Gammaproteobacteria</taxon>
        <taxon>Oceanospirillales</taxon>
        <taxon>Saccharospirillaceae</taxon>
        <taxon>Gynuella</taxon>
    </lineage>
</organism>
<dbReference type="KEGG" id="gsn:YC6258_03544"/>
<dbReference type="HOGENOM" id="CLU_062193_1_1_6"/>
<dbReference type="InterPro" id="IPR025139">
    <property type="entry name" value="DUF4062"/>
</dbReference>
<dbReference type="AlphaFoldDB" id="A0A0C5V847"/>
<name>A0A0C5V847_9GAMM</name>
<sequence length="344" mass="39963">MSKKFQIFVSSTYEDLKSERDQVIKAALEMGHIPVGMEMFSAADEEQWKIIARQIDQSDYYAVIIAHRYGSVHEGVSYTEKEYDYALSKGIPVIGFVIEDGVHWPPVMIDTDHDARVSLERFKAKVKKKPVGFWKNSEDLHGKFSISLMKLIATNPRLGWARADEVAGPELARELTRLSSENAKLRDEIAILNKREEEHESNKDQDMIKILQKNKTRICYRKDERDAKWQDHKDTTLFSIFSAIAHKLISEASIISIRQELAFKFFNYESHRHYPIPRNYVDHWINDFSCLGLVMPSRKKHSVNDDNDYWALTENGFRVHSSLRRLELEVGTEIDVNDEPDDDL</sequence>
<dbReference type="PATRIC" id="fig|1445510.3.peg.3508"/>
<dbReference type="RefSeq" id="WP_044617833.1">
    <property type="nucleotide sequence ID" value="NZ_CP007142.1"/>
</dbReference>
<feature type="coiled-coil region" evidence="1">
    <location>
        <begin position="175"/>
        <end position="202"/>
    </location>
</feature>
<dbReference type="EMBL" id="CP007142">
    <property type="protein sequence ID" value="AJQ95580.1"/>
    <property type="molecule type" value="Genomic_DNA"/>
</dbReference>
<gene>
    <name evidence="3" type="ORF">YC6258_03544</name>
</gene>
<accession>A0A0C5V847</accession>
<dbReference type="Proteomes" id="UP000032266">
    <property type="component" value="Chromosome"/>
</dbReference>
<keyword evidence="1" id="KW-0175">Coiled coil</keyword>
<reference evidence="3 4" key="1">
    <citation type="submission" date="2014-01" db="EMBL/GenBank/DDBJ databases">
        <title>Full genme sequencing of cellulolytic bacterium Gynuella sunshinyii YC6258T gen. nov., sp. nov.</title>
        <authorList>
            <person name="Khan H."/>
            <person name="Chung E.J."/>
            <person name="Chung Y.R."/>
        </authorList>
    </citation>
    <scope>NUCLEOTIDE SEQUENCE [LARGE SCALE GENOMIC DNA]</scope>
    <source>
        <strain evidence="3 4">YC6258</strain>
    </source>
</reference>
<protein>
    <recommendedName>
        <fullName evidence="2">DUF4062 domain-containing protein</fullName>
    </recommendedName>
</protein>
<proteinExistence type="predicted"/>
<evidence type="ECO:0000259" key="2">
    <source>
        <dbReference type="Pfam" id="PF13271"/>
    </source>
</evidence>
<keyword evidence="4" id="KW-1185">Reference proteome</keyword>
<evidence type="ECO:0000313" key="4">
    <source>
        <dbReference type="Proteomes" id="UP000032266"/>
    </source>
</evidence>
<evidence type="ECO:0000256" key="1">
    <source>
        <dbReference type="SAM" id="Coils"/>
    </source>
</evidence>
<dbReference type="STRING" id="1445510.YC6258_03544"/>